<dbReference type="InterPro" id="IPR011527">
    <property type="entry name" value="ABC1_TM_dom"/>
</dbReference>
<gene>
    <name evidence="7" type="ORF">GVO57_11990</name>
</gene>
<dbReference type="RefSeq" id="WP_160593330.1">
    <property type="nucleotide sequence ID" value="NZ_CP047895.1"/>
</dbReference>
<dbReference type="InterPro" id="IPR027417">
    <property type="entry name" value="P-loop_NTPase"/>
</dbReference>
<proteinExistence type="predicted"/>
<comment type="subcellular location">
    <subcellularLocation>
        <location evidence="1">Cell membrane</location>
        <topology evidence="1">Multi-pass membrane protein</topology>
    </subcellularLocation>
</comment>
<keyword evidence="8" id="KW-1185">Reference proteome</keyword>
<dbReference type="Gene3D" id="3.40.50.300">
    <property type="entry name" value="P-loop containing nucleotide triphosphate hydrolases"/>
    <property type="match status" value="1"/>
</dbReference>
<dbReference type="SUPFAM" id="SSF52540">
    <property type="entry name" value="P-loop containing nucleoside triphosphate hydrolases"/>
    <property type="match status" value="1"/>
</dbReference>
<dbReference type="AlphaFoldDB" id="A0A7Z2NX43"/>
<keyword evidence="7" id="KW-0547">Nucleotide-binding</keyword>
<dbReference type="PANTHER" id="PTHR43394:SF4">
    <property type="entry name" value="TOXIN SECRETION ABC TRANSPORTER ATP-BINDING PROTEIN"/>
    <property type="match status" value="1"/>
</dbReference>
<dbReference type="GO" id="GO:0005524">
    <property type="term" value="F:ATP binding"/>
    <property type="evidence" value="ECO:0007669"/>
    <property type="project" value="UniProtKB-KW"/>
</dbReference>
<evidence type="ECO:0000256" key="3">
    <source>
        <dbReference type="ARBA" id="ARBA00022989"/>
    </source>
</evidence>
<evidence type="ECO:0000256" key="1">
    <source>
        <dbReference type="ARBA" id="ARBA00004651"/>
    </source>
</evidence>
<dbReference type="GO" id="GO:0005886">
    <property type="term" value="C:plasma membrane"/>
    <property type="evidence" value="ECO:0007669"/>
    <property type="project" value="UniProtKB-SubCell"/>
</dbReference>
<dbReference type="KEGG" id="schy:GVO57_11990"/>
<dbReference type="SUPFAM" id="SSF90123">
    <property type="entry name" value="ABC transporter transmembrane region"/>
    <property type="match status" value="1"/>
</dbReference>
<dbReference type="EMBL" id="CP047895">
    <property type="protein sequence ID" value="QHL91400.1"/>
    <property type="molecule type" value="Genomic_DNA"/>
</dbReference>
<evidence type="ECO:0000256" key="5">
    <source>
        <dbReference type="SAM" id="Phobius"/>
    </source>
</evidence>
<organism evidence="7 8">
    <name type="scientific">Sphingomonas changnyeongensis</name>
    <dbReference type="NCBI Taxonomy" id="2698679"/>
    <lineage>
        <taxon>Bacteria</taxon>
        <taxon>Pseudomonadati</taxon>
        <taxon>Pseudomonadota</taxon>
        <taxon>Alphaproteobacteria</taxon>
        <taxon>Sphingomonadales</taxon>
        <taxon>Sphingomonadaceae</taxon>
        <taxon>Sphingomonas</taxon>
    </lineage>
</organism>
<accession>A0A7Z2NX43</accession>
<reference evidence="7 8" key="1">
    <citation type="submission" date="2020-01" db="EMBL/GenBank/DDBJ databases">
        <title>Sphingomonas sp. C33 whole genome sequece.</title>
        <authorList>
            <person name="Park C."/>
        </authorList>
    </citation>
    <scope>NUCLEOTIDE SEQUENCE [LARGE SCALE GENOMIC DNA]</scope>
    <source>
        <strain evidence="7 8">C33</strain>
    </source>
</reference>
<dbReference type="Gene3D" id="1.20.1560.10">
    <property type="entry name" value="ABC transporter type 1, transmembrane domain"/>
    <property type="match status" value="1"/>
</dbReference>
<dbReference type="GO" id="GO:0015421">
    <property type="term" value="F:ABC-type oligopeptide transporter activity"/>
    <property type="evidence" value="ECO:0007669"/>
    <property type="project" value="TreeGrafter"/>
</dbReference>
<dbReference type="InterPro" id="IPR036640">
    <property type="entry name" value="ABC1_TM_sf"/>
</dbReference>
<feature type="transmembrane region" description="Helical" evidence="5">
    <location>
        <begin position="167"/>
        <end position="185"/>
    </location>
</feature>
<dbReference type="InterPro" id="IPR039421">
    <property type="entry name" value="Type_1_exporter"/>
</dbReference>
<feature type="transmembrane region" description="Helical" evidence="5">
    <location>
        <begin position="141"/>
        <end position="161"/>
    </location>
</feature>
<feature type="domain" description="ABC transmembrane type-1" evidence="6">
    <location>
        <begin position="29"/>
        <end position="309"/>
    </location>
</feature>
<feature type="transmembrane region" description="Helical" evidence="5">
    <location>
        <begin position="251"/>
        <end position="274"/>
    </location>
</feature>
<evidence type="ECO:0000313" key="8">
    <source>
        <dbReference type="Proteomes" id="UP000464468"/>
    </source>
</evidence>
<protein>
    <submittedName>
        <fullName evidence="7">ABC transporter ATP-binding protein</fullName>
    </submittedName>
</protein>
<evidence type="ECO:0000256" key="4">
    <source>
        <dbReference type="ARBA" id="ARBA00023136"/>
    </source>
</evidence>
<name>A0A7Z2NX43_9SPHN</name>
<dbReference type="Proteomes" id="UP000464468">
    <property type="component" value="Chromosome"/>
</dbReference>
<keyword evidence="2 5" id="KW-0812">Transmembrane</keyword>
<keyword evidence="3 5" id="KW-1133">Transmembrane helix</keyword>
<feature type="transmembrane region" description="Helical" evidence="5">
    <location>
        <begin position="64"/>
        <end position="89"/>
    </location>
</feature>
<sequence length="566" mass="63057">MAAPTTVRLSDVIRWARPILGPDNPYFSLVIIYGIGVGLLSLAIPISVQLLVNSIANLALPVPLFTLALVLLTLLLISALLGALAKYIMELFRRRFMARMVADITLRAVHAQNPYFADERRDDLFNRYFDIVTMQKSMPSLLIGGFTIVLQSTVGFIVTAFYHPFFLAFNLLFILVLWVIWQLWARGAMTSVVELSHKKYALAHWLESLGGSNGFYKSSRHLDYAMDQTEARTAAYVDAHRRHFHYAFPQTVALLVLYAVASAGLLALGGWLVIQNQLSIGQLVAAELIMSGIFYGAASLGPYLDTFYDMVAGLEELSLFRDIPQERIPDRFTQERPPSGALAFRGVRVDLGNTEARLDLEITPSSRLVAAAAPGMERQFSSLLKHHFAPIGGMITVGGADINDFDVYQLRSEVIVLNRPTIVESTIRDYLGLSRAPRDPVRTLELLKLVGLDQRIAEMPQGMDTLLSSTGWPLSIEETMQLKLAGALLSEPRILVLSGLYDMMPVERLAQVFDHLRDKPVTLIYFSNRPEHVALDGFLWLGRNAQTITTDRATFDALRAGAMEDR</sequence>
<feature type="transmembrane region" description="Helical" evidence="5">
    <location>
        <begin position="26"/>
        <end position="52"/>
    </location>
</feature>
<keyword evidence="4 5" id="KW-0472">Membrane</keyword>
<dbReference type="PANTHER" id="PTHR43394">
    <property type="entry name" value="ATP-DEPENDENT PERMEASE MDL1, MITOCHONDRIAL"/>
    <property type="match status" value="1"/>
</dbReference>
<evidence type="ECO:0000259" key="6">
    <source>
        <dbReference type="PROSITE" id="PS50929"/>
    </source>
</evidence>
<evidence type="ECO:0000313" key="7">
    <source>
        <dbReference type="EMBL" id="QHL91400.1"/>
    </source>
</evidence>
<dbReference type="PROSITE" id="PS50929">
    <property type="entry name" value="ABC_TM1F"/>
    <property type="match status" value="1"/>
</dbReference>
<evidence type="ECO:0000256" key="2">
    <source>
        <dbReference type="ARBA" id="ARBA00022692"/>
    </source>
</evidence>
<keyword evidence="7" id="KW-0067">ATP-binding</keyword>